<accession>A0ABQ3CNY1</accession>
<sequence>MVEQRRAWEAECGRAGRPVRPAGVDELVAEGRALALRGEADAALAVFDPAADNGSGTGQYLRAVLDAFLHLGIAHFTLGSDVPSRAHVAAAVGQERMRAEVVPLYLRAAADASGARPDQYTWKVAEYLPETGVGSPEGPDTERYWRARREAFVPPVLSQPPASPRAGHA</sequence>
<dbReference type="RefSeq" id="WP_189887215.1">
    <property type="nucleotide sequence ID" value="NZ_BMVN01000011.1"/>
</dbReference>
<evidence type="ECO:0000313" key="2">
    <source>
        <dbReference type="Proteomes" id="UP000653644"/>
    </source>
</evidence>
<evidence type="ECO:0000313" key="1">
    <source>
        <dbReference type="EMBL" id="GHA28532.1"/>
    </source>
</evidence>
<reference evidence="2" key="1">
    <citation type="journal article" date="2019" name="Int. J. Syst. Evol. Microbiol.">
        <title>The Global Catalogue of Microorganisms (GCM) 10K type strain sequencing project: providing services to taxonomists for standard genome sequencing and annotation.</title>
        <authorList>
            <consortium name="The Broad Institute Genomics Platform"/>
            <consortium name="The Broad Institute Genome Sequencing Center for Infectious Disease"/>
            <person name="Wu L."/>
            <person name="Ma J."/>
        </authorList>
    </citation>
    <scope>NUCLEOTIDE SEQUENCE [LARGE SCALE GENOMIC DNA]</scope>
    <source>
        <strain evidence="2">JCM 4733</strain>
    </source>
</reference>
<organism evidence="1 2">
    <name type="scientific">Streptomyces canarius</name>
    <dbReference type="NCBI Taxonomy" id="285453"/>
    <lineage>
        <taxon>Bacteria</taxon>
        <taxon>Bacillati</taxon>
        <taxon>Actinomycetota</taxon>
        <taxon>Actinomycetes</taxon>
        <taxon>Kitasatosporales</taxon>
        <taxon>Streptomycetaceae</taxon>
        <taxon>Streptomyces</taxon>
    </lineage>
</organism>
<dbReference type="Proteomes" id="UP000653644">
    <property type="component" value="Unassembled WGS sequence"/>
</dbReference>
<name>A0ABQ3CNY1_9ACTN</name>
<keyword evidence="2" id="KW-1185">Reference proteome</keyword>
<dbReference type="EMBL" id="BMVN01000011">
    <property type="protein sequence ID" value="GHA28532.1"/>
    <property type="molecule type" value="Genomic_DNA"/>
</dbReference>
<protein>
    <submittedName>
        <fullName evidence="1">Uncharacterized protein</fullName>
    </submittedName>
</protein>
<comment type="caution">
    <text evidence="1">The sequence shown here is derived from an EMBL/GenBank/DDBJ whole genome shotgun (WGS) entry which is preliminary data.</text>
</comment>
<gene>
    <name evidence="1" type="ORF">GCM10010345_36570</name>
</gene>
<proteinExistence type="predicted"/>